<dbReference type="Pfam" id="PF18472">
    <property type="entry name" value="HP1451_C"/>
    <property type="match status" value="1"/>
</dbReference>
<evidence type="ECO:0000259" key="2">
    <source>
        <dbReference type="SMART" id="SM01245"/>
    </source>
</evidence>
<feature type="compositionally biased region" description="Basic residues" evidence="1">
    <location>
        <begin position="88"/>
        <end position="100"/>
    </location>
</feature>
<dbReference type="InterPro" id="IPR032782">
    <property type="entry name" value="KhpB_N"/>
</dbReference>
<dbReference type="PANTHER" id="PTHR35800">
    <property type="entry name" value="PROTEIN JAG"/>
    <property type="match status" value="1"/>
</dbReference>
<feature type="compositionally biased region" description="Basic and acidic residues" evidence="1">
    <location>
        <begin position="61"/>
        <end position="87"/>
    </location>
</feature>
<keyword evidence="4" id="KW-1185">Reference proteome</keyword>
<dbReference type="PANTHER" id="PTHR35800:SF1">
    <property type="entry name" value="RNA-BINDING PROTEIN KHPB"/>
    <property type="match status" value="1"/>
</dbReference>
<evidence type="ECO:0000313" key="3">
    <source>
        <dbReference type="EMBL" id="CAD7287399.1"/>
    </source>
</evidence>
<dbReference type="Gene3D" id="3.30.1370.180">
    <property type="match status" value="1"/>
</dbReference>
<feature type="compositionally biased region" description="Basic and acidic residues" evidence="1">
    <location>
        <begin position="101"/>
        <end position="113"/>
    </location>
</feature>
<accession>A0ABN7K646</accession>
<reference evidence="3 4" key="1">
    <citation type="submission" date="2020-11" db="EMBL/GenBank/DDBJ databases">
        <authorList>
            <person name="Peeters C."/>
        </authorList>
    </citation>
    <scope>NUCLEOTIDE SEQUENCE [LARGE SCALE GENOMIC DNA]</scope>
    <source>
        <strain evidence="3 4">LMG 7974</strain>
    </source>
</reference>
<dbReference type="InterPro" id="IPR015946">
    <property type="entry name" value="KH_dom-like_a/b"/>
</dbReference>
<gene>
    <name evidence="3" type="ORF">LMG7974_00277</name>
</gene>
<dbReference type="InterPro" id="IPR039247">
    <property type="entry name" value="KhpB"/>
</dbReference>
<dbReference type="Gene3D" id="3.30.30.80">
    <property type="entry name" value="probable RNA-binding protein from clostridium symbiosum atcc 14940"/>
    <property type="match status" value="1"/>
</dbReference>
<dbReference type="Proteomes" id="UP000789803">
    <property type="component" value="Unassembled WGS sequence"/>
</dbReference>
<dbReference type="Gene3D" id="3.30.300.20">
    <property type="match status" value="1"/>
</dbReference>
<feature type="domain" description="RNA-binding protein KhpB N-terminal" evidence="2">
    <location>
        <begin position="2"/>
        <end position="53"/>
    </location>
</feature>
<evidence type="ECO:0000256" key="1">
    <source>
        <dbReference type="SAM" id="MobiDB-lite"/>
    </source>
</evidence>
<dbReference type="SMART" id="SM01245">
    <property type="entry name" value="Jag_N"/>
    <property type="match status" value="1"/>
</dbReference>
<dbReference type="EMBL" id="CAJHOF010000002">
    <property type="protein sequence ID" value="CAD7287399.1"/>
    <property type="molecule type" value="Genomic_DNA"/>
</dbReference>
<dbReference type="InterPro" id="IPR038247">
    <property type="entry name" value="Jag_N_dom_sf"/>
</dbReference>
<dbReference type="Pfam" id="PF14804">
    <property type="entry name" value="Jag_N"/>
    <property type="match status" value="1"/>
</dbReference>
<comment type="caution">
    <text evidence="3">The sequence shown here is derived from an EMBL/GenBank/DDBJ whole genome shotgun (WGS) entry which is preliminary data.</text>
</comment>
<name>A0ABN7K646_9BACT</name>
<evidence type="ECO:0000313" key="4">
    <source>
        <dbReference type="Proteomes" id="UP000789803"/>
    </source>
</evidence>
<proteinExistence type="predicted"/>
<dbReference type="InterPro" id="IPR040977">
    <property type="entry name" value="HP1451_C"/>
</dbReference>
<protein>
    <recommendedName>
        <fullName evidence="2">RNA-binding protein KhpB N-terminal domain-containing protein</fullName>
    </recommendedName>
</protein>
<organism evidence="3 4">
    <name type="scientific">Campylobacter majalis</name>
    <dbReference type="NCBI Taxonomy" id="2790656"/>
    <lineage>
        <taxon>Bacteria</taxon>
        <taxon>Pseudomonadati</taxon>
        <taxon>Campylobacterota</taxon>
        <taxon>Epsilonproteobacteria</taxon>
        <taxon>Campylobacterales</taxon>
        <taxon>Campylobacteraceae</taxon>
        <taxon>Campylobacter</taxon>
    </lineage>
</organism>
<feature type="region of interest" description="Disordered" evidence="1">
    <location>
        <begin position="61"/>
        <end position="117"/>
    </location>
</feature>
<dbReference type="RefSeq" id="WP_229932100.1">
    <property type="nucleotide sequence ID" value="NZ_CAJHOF010000002.1"/>
</dbReference>
<sequence length="333" mass="38709">MRIEAPTLQEAFQKAAEKLKCSVTELDIKVIQHPRSGFLGFFKQNAIIDATLETLATQNVEKTEKREKNKQEKNLSEKQERNPEKQHKNEKKREKRRNKKHNEPKSHTDEIKKQNSINDPFVEKDETKATEYIIKKTDEVVIKKIDSKTILDTSIIENFNADTPVKMDEKQKKQEQKVVINFDEILPIIRSDLVKLFKVSSFSINKIEVSKYSDDCVLIEFDGEDAALLIGKEGYRYKAISYLLHNWLNSKYNLSVRLEIAEFLKNQENTMEQYLQGVIERVEQNGKAQTKPLDGVLVKIALAKLREKFPDKYVGIKSNGNEKFVVVNEFFKK</sequence>